<organism evidence="1 2">
    <name type="scientific">Candidatus Nitrosotenuis uzonensis</name>
    <dbReference type="NCBI Taxonomy" id="1407055"/>
    <lineage>
        <taxon>Archaea</taxon>
        <taxon>Nitrososphaerota</taxon>
        <taxon>Candidatus Nitrosotenuis</taxon>
    </lineage>
</organism>
<reference evidence="1" key="1">
    <citation type="submission" date="2021-02" db="EMBL/GenBank/DDBJ databases">
        <authorList>
            <person name="Han P."/>
        </authorList>
    </citation>
    <scope>NUCLEOTIDE SEQUENCE</scope>
    <source>
        <strain evidence="1">Candidatus Nitrosotenuis uzonensis 5A</strain>
    </source>
</reference>
<evidence type="ECO:0000313" key="2">
    <source>
        <dbReference type="Proteomes" id="UP000655759"/>
    </source>
</evidence>
<name>A0A812EZG0_9ARCH</name>
<dbReference type="EMBL" id="CAJNAQ010000002">
    <property type="protein sequence ID" value="CAE6487025.1"/>
    <property type="molecule type" value="Genomic_DNA"/>
</dbReference>
<dbReference type="AlphaFoldDB" id="A0A812EZG0"/>
<accession>A0A812EZG0</accession>
<comment type="caution">
    <text evidence="1">The sequence shown here is derived from an EMBL/GenBank/DDBJ whole genome shotgun (WGS) entry which is preliminary data.</text>
</comment>
<protein>
    <submittedName>
        <fullName evidence="1">Uncharacterized protein</fullName>
    </submittedName>
</protein>
<proteinExistence type="predicted"/>
<gene>
    <name evidence="1" type="ORF">NUZ5A_20250</name>
</gene>
<sequence length="45" mass="5123">MKMESVVLAYGKKRKKILTGISEKKNWTTSVIGQKNKQPQTMTVL</sequence>
<dbReference type="Proteomes" id="UP000655759">
    <property type="component" value="Unassembled WGS sequence"/>
</dbReference>
<evidence type="ECO:0000313" key="1">
    <source>
        <dbReference type="EMBL" id="CAE6487025.1"/>
    </source>
</evidence>